<evidence type="ECO:0000313" key="3">
    <source>
        <dbReference type="Proteomes" id="UP001058098"/>
    </source>
</evidence>
<feature type="compositionally biased region" description="Basic and acidic residues" evidence="1">
    <location>
        <begin position="50"/>
        <end position="64"/>
    </location>
</feature>
<feature type="region of interest" description="Disordered" evidence="1">
    <location>
        <begin position="50"/>
        <end position="72"/>
    </location>
</feature>
<reference evidence="2" key="1">
    <citation type="submission" date="2020-09" db="EMBL/GenBank/DDBJ databases">
        <title>Rhizobia associated with sainfoin plants.</title>
        <authorList>
            <person name="Asharfi S."/>
            <person name="Kuzmanovic N."/>
            <person name="Bunk B."/>
            <person name="Sproeer C."/>
            <person name="Becker M."/>
            <person name="Thuenen T."/>
        </authorList>
    </citation>
    <scope>NUCLEOTIDE SEQUENCE</scope>
    <source>
        <strain evidence="2">OM4</strain>
    </source>
</reference>
<sequence length="122" mass="13565">MESEFELLGVEARRGMPAFALVGEPGTRKYVGSAFVSVNREMRERLCERVQEHAGEGTEGHEEAAGNAVGETGHESLREAFARRGRSSARLAYRATVDTERIKSDKPRCASGMRLHIRHVRP</sequence>
<dbReference type="EMBL" id="CP062229">
    <property type="protein sequence ID" value="UVC14000.1"/>
    <property type="molecule type" value="Genomic_DNA"/>
</dbReference>
<dbReference type="RefSeq" id="WP_258118089.1">
    <property type="nucleotide sequence ID" value="NZ_CP062229.1"/>
</dbReference>
<proteinExistence type="predicted"/>
<evidence type="ECO:0000313" key="2">
    <source>
        <dbReference type="EMBL" id="UVC14000.1"/>
    </source>
</evidence>
<dbReference type="Proteomes" id="UP001058098">
    <property type="component" value="Chromosome"/>
</dbReference>
<keyword evidence="3" id="KW-1185">Reference proteome</keyword>
<accession>A0ABY5QS45</accession>
<name>A0ABY5QS45_9HYPH</name>
<organism evidence="2 3">
    <name type="scientific">Mesorhizobium onobrychidis</name>
    <dbReference type="NCBI Taxonomy" id="2775404"/>
    <lineage>
        <taxon>Bacteria</taxon>
        <taxon>Pseudomonadati</taxon>
        <taxon>Pseudomonadota</taxon>
        <taxon>Alphaproteobacteria</taxon>
        <taxon>Hyphomicrobiales</taxon>
        <taxon>Phyllobacteriaceae</taxon>
        <taxon>Mesorhizobium</taxon>
    </lineage>
</organism>
<protein>
    <submittedName>
        <fullName evidence="2">Uncharacterized protein</fullName>
    </submittedName>
</protein>
<gene>
    <name evidence="2" type="ORF">IHQ72_25420</name>
</gene>
<evidence type="ECO:0000256" key="1">
    <source>
        <dbReference type="SAM" id="MobiDB-lite"/>
    </source>
</evidence>